<keyword evidence="3" id="KW-1185">Reference proteome</keyword>
<proteinExistence type="predicted"/>
<dbReference type="Proteomes" id="UP001152888">
    <property type="component" value="Unassembled WGS sequence"/>
</dbReference>
<dbReference type="AlphaFoldDB" id="A0A9P0MJJ3"/>
<evidence type="ECO:0000313" key="2">
    <source>
        <dbReference type="EMBL" id="CAH2013289.1"/>
    </source>
</evidence>
<feature type="domain" description="CUB" evidence="1">
    <location>
        <begin position="5"/>
        <end position="86"/>
    </location>
</feature>
<dbReference type="EMBL" id="CAKOFQ010008307">
    <property type="protein sequence ID" value="CAH2013289.1"/>
    <property type="molecule type" value="Genomic_DNA"/>
</dbReference>
<name>A0A9P0MJJ3_ACAOB</name>
<evidence type="ECO:0000313" key="3">
    <source>
        <dbReference type="Proteomes" id="UP001152888"/>
    </source>
</evidence>
<dbReference type="Pfam" id="PF26080">
    <property type="entry name" value="CUB_animal"/>
    <property type="match status" value="1"/>
</dbReference>
<sequence>MVGTSGPNSCQADYLIIPMVSNVGRPLTGTSNTVDRICGGVLSAEVSTLSSSIKTNVKPFYLWFHTDGVEAPNDLDNKGFCLNYIQLPCSSTLS</sequence>
<gene>
    <name evidence="2" type="ORF">ACAOBT_LOCUS33381</name>
</gene>
<dbReference type="InterPro" id="IPR058698">
    <property type="entry name" value="CUB_metazoa"/>
</dbReference>
<organism evidence="2 3">
    <name type="scientific">Acanthoscelides obtectus</name>
    <name type="common">Bean weevil</name>
    <name type="synonym">Bruchus obtectus</name>
    <dbReference type="NCBI Taxonomy" id="200917"/>
    <lineage>
        <taxon>Eukaryota</taxon>
        <taxon>Metazoa</taxon>
        <taxon>Ecdysozoa</taxon>
        <taxon>Arthropoda</taxon>
        <taxon>Hexapoda</taxon>
        <taxon>Insecta</taxon>
        <taxon>Pterygota</taxon>
        <taxon>Neoptera</taxon>
        <taxon>Endopterygota</taxon>
        <taxon>Coleoptera</taxon>
        <taxon>Polyphaga</taxon>
        <taxon>Cucujiformia</taxon>
        <taxon>Chrysomeloidea</taxon>
        <taxon>Chrysomelidae</taxon>
        <taxon>Bruchinae</taxon>
        <taxon>Bruchini</taxon>
        <taxon>Acanthoscelides</taxon>
    </lineage>
</organism>
<protein>
    <recommendedName>
        <fullName evidence="1">CUB domain-containing protein</fullName>
    </recommendedName>
</protein>
<evidence type="ECO:0000259" key="1">
    <source>
        <dbReference type="Pfam" id="PF26080"/>
    </source>
</evidence>
<dbReference type="PANTHER" id="PTHR33236">
    <property type="entry name" value="INTRAFLAGELLAR TRANSPORT PROTEIN 122 FAMILY PROTEIN-RELATED"/>
    <property type="match status" value="1"/>
</dbReference>
<reference evidence="2" key="1">
    <citation type="submission" date="2022-03" db="EMBL/GenBank/DDBJ databases">
        <authorList>
            <person name="Sayadi A."/>
        </authorList>
    </citation>
    <scope>NUCLEOTIDE SEQUENCE</scope>
</reference>
<dbReference type="PANTHER" id="PTHR33236:SF6">
    <property type="entry name" value="CUB DOMAIN-CONTAINING PROTEIN"/>
    <property type="match status" value="1"/>
</dbReference>
<comment type="caution">
    <text evidence="2">The sequence shown here is derived from an EMBL/GenBank/DDBJ whole genome shotgun (WGS) entry which is preliminary data.</text>
</comment>
<accession>A0A9P0MJJ3</accession>
<dbReference type="OrthoDB" id="2105077at2759"/>